<proteinExistence type="predicted"/>
<evidence type="ECO:0000313" key="2">
    <source>
        <dbReference type="EMBL" id="QHT35950.1"/>
    </source>
</evidence>
<feature type="region of interest" description="Disordered" evidence="1">
    <location>
        <begin position="1"/>
        <end position="67"/>
    </location>
</feature>
<evidence type="ECO:0000256" key="1">
    <source>
        <dbReference type="SAM" id="MobiDB-lite"/>
    </source>
</evidence>
<feature type="compositionally biased region" description="Basic residues" evidence="1">
    <location>
        <begin position="57"/>
        <end position="67"/>
    </location>
</feature>
<reference evidence="2" key="1">
    <citation type="journal article" date="2020" name="Nature">
        <title>Giant virus diversity and host interactions through global metagenomics.</title>
        <authorList>
            <person name="Schulz F."/>
            <person name="Roux S."/>
            <person name="Paez-Espino D."/>
            <person name="Jungbluth S."/>
            <person name="Walsh D.A."/>
            <person name="Denef V.J."/>
            <person name="McMahon K.D."/>
            <person name="Konstantinidis K.T."/>
            <person name="Eloe-Fadrosh E.A."/>
            <person name="Kyrpides N.C."/>
            <person name="Woyke T."/>
        </authorList>
    </citation>
    <scope>NUCLEOTIDE SEQUENCE</scope>
    <source>
        <strain evidence="2">GVMAG-M-3300009182-46</strain>
    </source>
</reference>
<accession>A0A6C0F7T1</accession>
<protein>
    <submittedName>
        <fullName evidence="2">Uncharacterized protein</fullName>
    </submittedName>
</protein>
<organism evidence="2">
    <name type="scientific">viral metagenome</name>
    <dbReference type="NCBI Taxonomy" id="1070528"/>
    <lineage>
        <taxon>unclassified sequences</taxon>
        <taxon>metagenomes</taxon>
        <taxon>organismal metagenomes</taxon>
    </lineage>
</organism>
<name>A0A6C0F7T1_9ZZZZ</name>
<dbReference type="AlphaFoldDB" id="A0A6C0F7T1"/>
<dbReference type="EMBL" id="MN739028">
    <property type="protein sequence ID" value="QHT35950.1"/>
    <property type="molecule type" value="Genomic_DNA"/>
</dbReference>
<sequence>MTRRPLPINESTKEDISTPPTTPLSPLPANGSNIRVMPLTENTPETPQIVEQDKSSPKPKPKPKPKF</sequence>